<evidence type="ECO:0000256" key="3">
    <source>
        <dbReference type="RuleBase" id="RU000383"/>
    </source>
</evidence>
<dbReference type="SUPFAM" id="SSF47954">
    <property type="entry name" value="Cyclin-like"/>
    <property type="match status" value="1"/>
</dbReference>
<gene>
    <name evidence="6" type="primary">PLEST004460</name>
    <name evidence="6" type="ORF">PLESTB_001420800</name>
</gene>
<organism evidence="6 7">
    <name type="scientific">Pleodorina starrii</name>
    <dbReference type="NCBI Taxonomy" id="330485"/>
    <lineage>
        <taxon>Eukaryota</taxon>
        <taxon>Viridiplantae</taxon>
        <taxon>Chlorophyta</taxon>
        <taxon>core chlorophytes</taxon>
        <taxon>Chlorophyceae</taxon>
        <taxon>CS clade</taxon>
        <taxon>Chlamydomonadales</taxon>
        <taxon>Volvocaceae</taxon>
        <taxon>Pleodorina</taxon>
    </lineage>
</organism>
<feature type="region of interest" description="Disordered" evidence="4">
    <location>
        <begin position="385"/>
        <end position="442"/>
    </location>
</feature>
<proteinExistence type="inferred from homology"/>
<evidence type="ECO:0000256" key="2">
    <source>
        <dbReference type="ARBA" id="ARBA00023306"/>
    </source>
</evidence>
<dbReference type="InterPro" id="IPR006671">
    <property type="entry name" value="Cyclin_N"/>
</dbReference>
<keyword evidence="3" id="KW-0195">Cyclin</keyword>
<dbReference type="InterPro" id="IPR036915">
    <property type="entry name" value="Cyclin-like_sf"/>
</dbReference>
<reference evidence="6 7" key="1">
    <citation type="journal article" date="2023" name="Commun. Biol.">
        <title>Reorganization of the ancestral sex-determining regions during the evolution of trioecy in Pleodorina starrii.</title>
        <authorList>
            <person name="Takahashi K."/>
            <person name="Suzuki S."/>
            <person name="Kawai-Toyooka H."/>
            <person name="Yamamoto K."/>
            <person name="Hamaji T."/>
            <person name="Ootsuki R."/>
            <person name="Yamaguchi H."/>
            <person name="Kawachi M."/>
            <person name="Higashiyama T."/>
            <person name="Nozaki H."/>
        </authorList>
    </citation>
    <scope>NUCLEOTIDE SEQUENCE [LARGE SCALE GENOMIC DNA]</scope>
    <source>
        <strain evidence="6 7">NIES-4479</strain>
    </source>
</reference>
<dbReference type="Pfam" id="PF00134">
    <property type="entry name" value="Cyclin_N"/>
    <property type="match status" value="1"/>
</dbReference>
<dbReference type="Proteomes" id="UP001165080">
    <property type="component" value="Unassembled WGS sequence"/>
</dbReference>
<evidence type="ECO:0000256" key="4">
    <source>
        <dbReference type="SAM" id="MobiDB-lite"/>
    </source>
</evidence>
<dbReference type="AlphaFoldDB" id="A0A9W6F7W0"/>
<dbReference type="InterPro" id="IPR039361">
    <property type="entry name" value="Cyclin"/>
</dbReference>
<dbReference type="InterPro" id="IPR013763">
    <property type="entry name" value="Cyclin-like_dom"/>
</dbReference>
<dbReference type="Gene3D" id="1.10.472.10">
    <property type="entry name" value="Cyclin-like"/>
    <property type="match status" value="1"/>
</dbReference>
<name>A0A9W6F7W0_9CHLO</name>
<comment type="similarity">
    <text evidence="3">Belongs to the cyclin family.</text>
</comment>
<evidence type="ECO:0000259" key="5">
    <source>
        <dbReference type="SMART" id="SM00385"/>
    </source>
</evidence>
<feature type="compositionally biased region" description="Low complexity" evidence="4">
    <location>
        <begin position="399"/>
        <end position="418"/>
    </location>
</feature>
<protein>
    <recommendedName>
        <fullName evidence="5">Cyclin-like domain-containing protein</fullName>
    </recommendedName>
</protein>
<evidence type="ECO:0000313" key="6">
    <source>
        <dbReference type="EMBL" id="GLC58951.1"/>
    </source>
</evidence>
<keyword evidence="2" id="KW-0131">Cell cycle</keyword>
<evidence type="ECO:0000256" key="1">
    <source>
        <dbReference type="ARBA" id="ARBA00022618"/>
    </source>
</evidence>
<dbReference type="EMBL" id="BRXU01000025">
    <property type="protein sequence ID" value="GLC58951.1"/>
    <property type="molecule type" value="Genomic_DNA"/>
</dbReference>
<keyword evidence="1" id="KW-0132">Cell division</keyword>
<accession>A0A9W6F7W0</accession>
<sequence length="476" mass="51460">MCASDKQISLRAAYGAQQPPQGVRPWSRECAAPADAHLTTSQTCSGQPGAWACAGDIGPAADPKERVYRGWPESSLGDRRLLVGWMMELTRAAQLQRETLFLATSLLDRFLAASSGSTFEPPERMLQLVAMACISVAMKFEEVVPLDVSDLVRLAVDPETGAALYQASHLGQMEWRLLWVVDWCARAPTSLSFLQHFLLCCGPTADTTASASASDAASTAGSSARRTAAPAATGSTAAAADAVAMGSLSSFRGSSRRFGDTEGNGVGGDVDGNSLEIWAHRILDLALLHHCDLVHCQSTVALACLALGERAAAAFAPLPPPPPPAVGPAPYGACAAFAAAAVHRTSPCLAALQNATGLSMDELAPNLSPCLALVEHLCSMEQQGLLQPPQKWPQPPPQQQHHQPQYQQQPIWAQQQQQPPAPPPPQYQQQPQPFWAQPPQPQYQYESCHQYQQQWQQQQLQQLQQLQQQQHLQLWR</sequence>
<comment type="caution">
    <text evidence="6">The sequence shown here is derived from an EMBL/GenBank/DDBJ whole genome shotgun (WGS) entry which is preliminary data.</text>
</comment>
<dbReference type="PANTHER" id="PTHR10177">
    <property type="entry name" value="CYCLINS"/>
    <property type="match status" value="1"/>
</dbReference>
<feature type="domain" description="Cyclin-like" evidence="5">
    <location>
        <begin position="84"/>
        <end position="179"/>
    </location>
</feature>
<keyword evidence="7" id="KW-1185">Reference proteome</keyword>
<dbReference type="GO" id="GO:0051301">
    <property type="term" value="P:cell division"/>
    <property type="evidence" value="ECO:0007669"/>
    <property type="project" value="UniProtKB-KW"/>
</dbReference>
<evidence type="ECO:0000313" key="7">
    <source>
        <dbReference type="Proteomes" id="UP001165080"/>
    </source>
</evidence>
<dbReference type="SMART" id="SM00385">
    <property type="entry name" value="CYCLIN"/>
    <property type="match status" value="1"/>
</dbReference>